<protein>
    <submittedName>
        <fullName evidence="2">Uncharacterized protein</fullName>
    </submittedName>
</protein>
<feature type="compositionally biased region" description="Basic and acidic residues" evidence="1">
    <location>
        <begin position="1"/>
        <end position="15"/>
    </location>
</feature>
<proteinExistence type="predicted"/>
<reference evidence="2" key="1">
    <citation type="journal article" date="2008" name="Science">
        <title>Massive horizontal gene transfer in bdelloid rotifers.</title>
        <authorList>
            <person name="Gladyshev E.A."/>
            <person name="Meselson M.S."/>
            <person name="Arkhipova I.R."/>
        </authorList>
    </citation>
    <scope>NUCLEOTIDE SEQUENCE</scope>
</reference>
<dbReference type="EMBL" id="EU643477">
    <property type="protein sequence ID" value="ACD54667.1"/>
    <property type="molecule type" value="Genomic_DNA"/>
</dbReference>
<organism evidence="2">
    <name type="scientific">Adineta vaga</name>
    <name type="common">Rotifer</name>
    <name type="synonym">Callidina vaga</name>
    <dbReference type="NCBI Taxonomy" id="104782"/>
    <lineage>
        <taxon>Eukaryota</taxon>
        <taxon>Metazoa</taxon>
        <taxon>Spiralia</taxon>
        <taxon>Gnathifera</taxon>
        <taxon>Rotifera</taxon>
        <taxon>Eurotatoria</taxon>
        <taxon>Bdelloidea</taxon>
        <taxon>Adinetida</taxon>
        <taxon>Adinetidae</taxon>
        <taxon>Adineta</taxon>
    </lineage>
</organism>
<name>B3G4B9_ADIVA</name>
<evidence type="ECO:0000313" key="2">
    <source>
        <dbReference type="EMBL" id="ACD54667.1"/>
    </source>
</evidence>
<feature type="region of interest" description="Disordered" evidence="1">
    <location>
        <begin position="1"/>
        <end position="31"/>
    </location>
</feature>
<sequence length="422" mass="48817">MAENSRTIDLDRAERTVSSLPPVGNNQQKYRPKTIKPCNLSRQIYLPIFPTKSYGQNNSLLLANVPGIHLSPAEKARRQHGADTKEALTMMKNYKYSDGYEGFHLSEEHAKDLANRFQIGESIIIFNADRIRGICSVLFAFHEEFRLIILEKPNNTLNQTILNSKEMTILLEFYLQIDVDTFYMKICSLRPSDLLSTIIDHEGLFSEYNQPEARYSVVPCNNLFCSCCHPPNTWRKTRPWSVIDFVSSPSHQFINGYTTYLNCSAVILFKYFVCNTSNIIYAMTCPCGHYDYISSTKETLSEALACTMLRYAHTYTQIQFVSLLFYSRKEISNKMRLYRHSARCPVALRVFLDCNPMYWCFVSIAWNDFVDENIRVLQTNTGRINAEITNIIRMGAIEDRTLARYLQRVPIPPAPYVFSYRQ</sequence>
<feature type="compositionally biased region" description="Polar residues" evidence="1">
    <location>
        <begin position="16"/>
        <end position="29"/>
    </location>
</feature>
<dbReference type="AlphaFoldDB" id="B3G4B9"/>
<evidence type="ECO:0000256" key="1">
    <source>
        <dbReference type="SAM" id="MobiDB-lite"/>
    </source>
</evidence>
<accession>B3G4B9</accession>